<comment type="caution">
    <text evidence="3">The sequence shown here is derived from an EMBL/GenBank/DDBJ whole genome shotgun (WGS) entry which is preliminary data.</text>
</comment>
<proteinExistence type="predicted"/>
<dbReference type="PANTHER" id="PTHR31157">
    <property type="entry name" value="SCP DOMAIN-CONTAINING PROTEIN"/>
    <property type="match status" value="1"/>
</dbReference>
<reference evidence="3 4" key="1">
    <citation type="submission" date="2021-05" db="EMBL/GenBank/DDBJ databases">
        <title>Bacteria Genome sequencing.</title>
        <authorList>
            <person name="Takabe Y."/>
            <person name="Nakajima Y."/>
            <person name="Suzuki S."/>
            <person name="Shiozaki T."/>
        </authorList>
    </citation>
    <scope>NUCLEOTIDE SEQUENCE [LARGE SCALE GENOMIC DNA]</scope>
    <source>
        <strain evidence="3 4">AI_62</strain>
    </source>
</reference>
<dbReference type="InterPro" id="IPR035940">
    <property type="entry name" value="CAP_sf"/>
</dbReference>
<dbReference type="EMBL" id="BPFH01000001">
    <property type="protein sequence ID" value="GIT93860.1"/>
    <property type="molecule type" value="Genomic_DNA"/>
</dbReference>
<name>A0ABQ4NHI1_9RHOB</name>
<evidence type="ECO:0000313" key="4">
    <source>
        <dbReference type="Proteomes" id="UP000786693"/>
    </source>
</evidence>
<dbReference type="Gene3D" id="3.40.33.10">
    <property type="entry name" value="CAP"/>
    <property type="match status" value="1"/>
</dbReference>
<evidence type="ECO:0000256" key="1">
    <source>
        <dbReference type="SAM" id="SignalP"/>
    </source>
</evidence>
<accession>A0ABQ4NHI1</accession>
<protein>
    <recommendedName>
        <fullName evidence="2">SCP domain-containing protein</fullName>
    </recommendedName>
</protein>
<sequence>MLRFVFFLFVTLAAPAKADPLAFASQARVQAGLPPLRIAPALAQAAQVQANHMARVRRAGHDGPGGSRLVDRLRAAGFAGCYVAENVAAGQRTGRAVVRAWMTSPPHRANILDPTLSHGAVARAEGRGGPYWAMVLGGPC</sequence>
<feature type="chain" id="PRO_5045402668" description="SCP domain-containing protein" evidence="1">
    <location>
        <begin position="19"/>
        <end position="140"/>
    </location>
</feature>
<keyword evidence="1" id="KW-0732">Signal</keyword>
<dbReference type="SUPFAM" id="SSF55797">
    <property type="entry name" value="PR-1-like"/>
    <property type="match status" value="1"/>
</dbReference>
<dbReference type="InterPro" id="IPR014044">
    <property type="entry name" value="CAP_dom"/>
</dbReference>
<keyword evidence="4" id="KW-1185">Reference proteome</keyword>
<evidence type="ECO:0000259" key="2">
    <source>
        <dbReference type="Pfam" id="PF00188"/>
    </source>
</evidence>
<gene>
    <name evidence="3" type="ORF">JANAI62_04830</name>
</gene>
<evidence type="ECO:0000313" key="3">
    <source>
        <dbReference type="EMBL" id="GIT93860.1"/>
    </source>
</evidence>
<dbReference type="CDD" id="cd05379">
    <property type="entry name" value="CAP_bacterial"/>
    <property type="match status" value="1"/>
</dbReference>
<feature type="signal peptide" evidence="1">
    <location>
        <begin position="1"/>
        <end position="18"/>
    </location>
</feature>
<feature type="domain" description="SCP" evidence="2">
    <location>
        <begin position="26"/>
        <end position="133"/>
    </location>
</feature>
<organism evidence="3 4">
    <name type="scientific">Jannaschia pagri</name>
    <dbReference type="NCBI Taxonomy" id="2829797"/>
    <lineage>
        <taxon>Bacteria</taxon>
        <taxon>Pseudomonadati</taxon>
        <taxon>Pseudomonadota</taxon>
        <taxon>Alphaproteobacteria</taxon>
        <taxon>Rhodobacterales</taxon>
        <taxon>Roseobacteraceae</taxon>
        <taxon>Jannaschia</taxon>
    </lineage>
</organism>
<dbReference type="Pfam" id="PF00188">
    <property type="entry name" value="CAP"/>
    <property type="match status" value="1"/>
</dbReference>
<dbReference type="Proteomes" id="UP000786693">
    <property type="component" value="Unassembled WGS sequence"/>
</dbReference>
<dbReference type="PANTHER" id="PTHR31157:SF1">
    <property type="entry name" value="SCP DOMAIN-CONTAINING PROTEIN"/>
    <property type="match status" value="1"/>
</dbReference>
<dbReference type="RefSeq" id="WP_220747365.1">
    <property type="nucleotide sequence ID" value="NZ_BPFH01000001.1"/>
</dbReference>